<keyword evidence="1" id="KW-0812">Transmembrane</keyword>
<name>A0A3D1JDA4_9CHLR</name>
<dbReference type="AlphaFoldDB" id="A0A3D1JDA4"/>
<proteinExistence type="predicted"/>
<gene>
    <name evidence="2" type="ORF">DEQ80_01795</name>
</gene>
<dbReference type="Proteomes" id="UP000264141">
    <property type="component" value="Unassembled WGS sequence"/>
</dbReference>
<dbReference type="EMBL" id="DPBP01000007">
    <property type="protein sequence ID" value="HCE16570.1"/>
    <property type="molecule type" value="Genomic_DNA"/>
</dbReference>
<comment type="caution">
    <text evidence="2">The sequence shown here is derived from an EMBL/GenBank/DDBJ whole genome shotgun (WGS) entry which is preliminary data.</text>
</comment>
<accession>A0A3D1JDA4</accession>
<sequence length="84" mass="9423">MNPGSLSLLAWCGIGFIILVVVSINVWLLSLLRHRETAPSESIWKRTTEALRNPFAREDQALNELSRRVASLRNSSPEDHPPTS</sequence>
<evidence type="ECO:0000256" key="1">
    <source>
        <dbReference type="SAM" id="Phobius"/>
    </source>
</evidence>
<keyword evidence="1" id="KW-0472">Membrane</keyword>
<reference evidence="2 3" key="1">
    <citation type="journal article" date="2018" name="Nat. Biotechnol.">
        <title>A standardized bacterial taxonomy based on genome phylogeny substantially revises the tree of life.</title>
        <authorList>
            <person name="Parks D.H."/>
            <person name="Chuvochina M."/>
            <person name="Waite D.W."/>
            <person name="Rinke C."/>
            <person name="Skarshewski A."/>
            <person name="Chaumeil P.A."/>
            <person name="Hugenholtz P."/>
        </authorList>
    </citation>
    <scope>NUCLEOTIDE SEQUENCE [LARGE SCALE GENOMIC DNA]</scope>
    <source>
        <strain evidence="2">UBA8781</strain>
    </source>
</reference>
<dbReference type="STRING" id="229919.GCA_001050195_02031"/>
<protein>
    <submittedName>
        <fullName evidence="2">Uncharacterized protein</fullName>
    </submittedName>
</protein>
<organism evidence="2 3">
    <name type="scientific">Anaerolinea thermolimosa</name>
    <dbReference type="NCBI Taxonomy" id="229919"/>
    <lineage>
        <taxon>Bacteria</taxon>
        <taxon>Bacillati</taxon>
        <taxon>Chloroflexota</taxon>
        <taxon>Anaerolineae</taxon>
        <taxon>Anaerolineales</taxon>
        <taxon>Anaerolineaceae</taxon>
        <taxon>Anaerolinea</taxon>
    </lineage>
</organism>
<keyword evidence="1" id="KW-1133">Transmembrane helix</keyword>
<feature type="transmembrane region" description="Helical" evidence="1">
    <location>
        <begin position="6"/>
        <end position="29"/>
    </location>
</feature>
<evidence type="ECO:0000313" key="2">
    <source>
        <dbReference type="EMBL" id="HCE16570.1"/>
    </source>
</evidence>
<evidence type="ECO:0000313" key="3">
    <source>
        <dbReference type="Proteomes" id="UP000264141"/>
    </source>
</evidence>